<keyword evidence="3" id="KW-1185">Reference proteome</keyword>
<evidence type="ECO:0000256" key="1">
    <source>
        <dbReference type="SAM" id="MobiDB-lite"/>
    </source>
</evidence>
<feature type="region of interest" description="Disordered" evidence="1">
    <location>
        <begin position="31"/>
        <end position="55"/>
    </location>
</feature>
<proteinExistence type="predicted"/>
<protein>
    <submittedName>
        <fullName evidence="2">Uncharacterized protein</fullName>
    </submittedName>
</protein>
<name>A0A3S5C5E9_9PLAT</name>
<feature type="region of interest" description="Disordered" evidence="1">
    <location>
        <begin position="151"/>
        <end position="172"/>
    </location>
</feature>
<sequence length="199" mass="22001">MQRSTSQLWRYLRVAEACNWPEAPELPATHLDLDGFSPDPHSASDSNLNDSVSTPTGIRSAYRRIRPGLVSTTTASGCPNYAGCLGALAGFYRQPDKLVYRALVCSCPPDDADCHFQRDQVLRPRCASLGSLQQSETRSRIAESRHEVDFSSRQVSRLDKEPKLHTSTATLSTGTSERTGAFISCIELMSRCLRNMTCK</sequence>
<feature type="compositionally biased region" description="Basic and acidic residues" evidence="1">
    <location>
        <begin position="151"/>
        <end position="164"/>
    </location>
</feature>
<evidence type="ECO:0000313" key="3">
    <source>
        <dbReference type="Proteomes" id="UP000784294"/>
    </source>
</evidence>
<gene>
    <name evidence="2" type="ORF">PXEA_LOCUS29997</name>
</gene>
<dbReference type="AlphaFoldDB" id="A0A3S5C5E9"/>
<reference evidence="2" key="1">
    <citation type="submission" date="2018-11" db="EMBL/GenBank/DDBJ databases">
        <authorList>
            <consortium name="Pathogen Informatics"/>
        </authorList>
    </citation>
    <scope>NUCLEOTIDE SEQUENCE</scope>
</reference>
<feature type="compositionally biased region" description="Polar residues" evidence="1">
    <location>
        <begin position="43"/>
        <end position="55"/>
    </location>
</feature>
<dbReference type="Proteomes" id="UP000784294">
    <property type="component" value="Unassembled WGS sequence"/>
</dbReference>
<comment type="caution">
    <text evidence="2">The sequence shown here is derived from an EMBL/GenBank/DDBJ whole genome shotgun (WGS) entry which is preliminary data.</text>
</comment>
<dbReference type="EMBL" id="CAAALY010252566">
    <property type="protein sequence ID" value="VEL36557.1"/>
    <property type="molecule type" value="Genomic_DNA"/>
</dbReference>
<accession>A0A3S5C5E9</accession>
<evidence type="ECO:0000313" key="2">
    <source>
        <dbReference type="EMBL" id="VEL36557.1"/>
    </source>
</evidence>
<organism evidence="2 3">
    <name type="scientific">Protopolystoma xenopodis</name>
    <dbReference type="NCBI Taxonomy" id="117903"/>
    <lineage>
        <taxon>Eukaryota</taxon>
        <taxon>Metazoa</taxon>
        <taxon>Spiralia</taxon>
        <taxon>Lophotrochozoa</taxon>
        <taxon>Platyhelminthes</taxon>
        <taxon>Monogenea</taxon>
        <taxon>Polyopisthocotylea</taxon>
        <taxon>Polystomatidea</taxon>
        <taxon>Polystomatidae</taxon>
        <taxon>Protopolystoma</taxon>
    </lineage>
</organism>